<dbReference type="EMBL" id="QKRW01000034">
    <property type="protein sequence ID" value="RAL61131.1"/>
    <property type="molecule type" value="Genomic_DNA"/>
</dbReference>
<name>A0A395ILV6_9HELO</name>
<dbReference type="Proteomes" id="UP000249056">
    <property type="component" value="Unassembled WGS sequence"/>
</dbReference>
<feature type="region of interest" description="Disordered" evidence="2">
    <location>
        <begin position="1"/>
        <end position="98"/>
    </location>
</feature>
<comment type="caution">
    <text evidence="4">The sequence shown here is derived from an EMBL/GenBank/DDBJ whole genome shotgun (WGS) entry which is preliminary data.</text>
</comment>
<dbReference type="InterPro" id="IPR013886">
    <property type="entry name" value="PI31_Prot_C"/>
</dbReference>
<dbReference type="Pfam" id="PF08577">
    <property type="entry name" value="PI31_Prot_C"/>
    <property type="match status" value="1"/>
</dbReference>
<evidence type="ECO:0000256" key="1">
    <source>
        <dbReference type="ARBA" id="ARBA00006405"/>
    </source>
</evidence>
<comment type="similarity">
    <text evidence="1">Belongs to the proteasome inhibitor PI31 family.</text>
</comment>
<proteinExistence type="inferred from homology"/>
<reference evidence="4 5" key="1">
    <citation type="submission" date="2018-06" db="EMBL/GenBank/DDBJ databases">
        <title>Genome Sequence of the Brown Rot Fungal Pathogen Monilinia fructigena.</title>
        <authorList>
            <person name="Landi L."/>
            <person name="De Miccolis Angelini R.M."/>
            <person name="Pollastro S."/>
            <person name="Abate D."/>
            <person name="Faretra F."/>
            <person name="Romanazzi G."/>
        </authorList>
    </citation>
    <scope>NUCLEOTIDE SEQUENCE [LARGE SCALE GENOMIC DNA]</scope>
    <source>
        <strain evidence="4 5">Mfrg269</strain>
    </source>
</reference>
<evidence type="ECO:0000256" key="2">
    <source>
        <dbReference type="SAM" id="MobiDB-lite"/>
    </source>
</evidence>
<evidence type="ECO:0000313" key="4">
    <source>
        <dbReference type="EMBL" id="RAL61131.1"/>
    </source>
</evidence>
<protein>
    <recommendedName>
        <fullName evidence="3">PI31 proteasome regulator C-terminal domain-containing protein</fullName>
    </recommendedName>
</protein>
<gene>
    <name evidence="4" type="ORF">DID88_010470</name>
</gene>
<keyword evidence="5" id="KW-1185">Reference proteome</keyword>
<evidence type="ECO:0000259" key="3">
    <source>
        <dbReference type="Pfam" id="PF08577"/>
    </source>
</evidence>
<dbReference type="AlphaFoldDB" id="A0A395ILV6"/>
<evidence type="ECO:0000313" key="5">
    <source>
        <dbReference type="Proteomes" id="UP000249056"/>
    </source>
</evidence>
<feature type="compositionally biased region" description="Gly residues" evidence="2">
    <location>
        <begin position="36"/>
        <end position="45"/>
    </location>
</feature>
<organism evidence="4 5">
    <name type="scientific">Monilinia fructigena</name>
    <dbReference type="NCBI Taxonomy" id="38457"/>
    <lineage>
        <taxon>Eukaryota</taxon>
        <taxon>Fungi</taxon>
        <taxon>Dikarya</taxon>
        <taxon>Ascomycota</taxon>
        <taxon>Pezizomycotina</taxon>
        <taxon>Leotiomycetes</taxon>
        <taxon>Helotiales</taxon>
        <taxon>Sclerotiniaceae</taxon>
        <taxon>Monilinia</taxon>
    </lineage>
</organism>
<feature type="domain" description="PI31 proteasome regulator C-terminal" evidence="3">
    <location>
        <begin position="11"/>
        <end position="77"/>
    </location>
</feature>
<feature type="compositionally biased region" description="Gly residues" evidence="2">
    <location>
        <begin position="58"/>
        <end position="70"/>
    </location>
</feature>
<sequence length="98" mass="10098">MIQPTGSPFNIGHDDFTPTRTRPQRPITWFVHRGRGSGGLGGFGGMHPTFTDPLFGRQGQGGAGRSGNGGFNPHAPPAQDMIIGTGDGPQRGGGGKTS</sequence>
<accession>A0A395ILV6</accession>
<feature type="compositionally biased region" description="Gly residues" evidence="2">
    <location>
        <begin position="85"/>
        <end position="98"/>
    </location>
</feature>